<proteinExistence type="predicted"/>
<comment type="caution">
    <text evidence="1">The sequence shown here is derived from an EMBL/GenBank/DDBJ whole genome shotgun (WGS) entry which is preliminary data.</text>
</comment>
<dbReference type="EMBL" id="LSRX01000909">
    <property type="protein sequence ID" value="OLP86579.1"/>
    <property type="molecule type" value="Genomic_DNA"/>
</dbReference>
<dbReference type="Proteomes" id="UP000186817">
    <property type="component" value="Unassembled WGS sequence"/>
</dbReference>
<dbReference type="AlphaFoldDB" id="A0A1Q9CUK0"/>
<gene>
    <name evidence="1" type="ORF">AK812_SmicGene32287</name>
</gene>
<evidence type="ECO:0000313" key="2">
    <source>
        <dbReference type="Proteomes" id="UP000186817"/>
    </source>
</evidence>
<accession>A0A1Q9CUK0</accession>
<evidence type="ECO:0000313" key="1">
    <source>
        <dbReference type="EMBL" id="OLP86579.1"/>
    </source>
</evidence>
<reference evidence="1 2" key="1">
    <citation type="submission" date="2016-02" db="EMBL/GenBank/DDBJ databases">
        <title>Genome analysis of coral dinoflagellate symbionts highlights evolutionary adaptations to a symbiotic lifestyle.</title>
        <authorList>
            <person name="Aranda M."/>
            <person name="Li Y."/>
            <person name="Liew Y.J."/>
            <person name="Baumgarten S."/>
            <person name="Simakov O."/>
            <person name="Wilson M."/>
            <person name="Piel J."/>
            <person name="Ashoor H."/>
            <person name="Bougouffa S."/>
            <person name="Bajic V.B."/>
            <person name="Ryu T."/>
            <person name="Ravasi T."/>
            <person name="Bayer T."/>
            <person name="Micklem G."/>
            <person name="Kim H."/>
            <person name="Bhak J."/>
            <person name="Lajeunesse T.C."/>
            <person name="Voolstra C.R."/>
        </authorList>
    </citation>
    <scope>NUCLEOTIDE SEQUENCE [LARGE SCALE GENOMIC DNA]</scope>
    <source>
        <strain evidence="1 2">CCMP2467</strain>
    </source>
</reference>
<protein>
    <submittedName>
        <fullName evidence="1">Uncharacterized protein</fullName>
    </submittedName>
</protein>
<organism evidence="1 2">
    <name type="scientific">Symbiodinium microadriaticum</name>
    <name type="common">Dinoflagellate</name>
    <name type="synonym">Zooxanthella microadriatica</name>
    <dbReference type="NCBI Taxonomy" id="2951"/>
    <lineage>
        <taxon>Eukaryota</taxon>
        <taxon>Sar</taxon>
        <taxon>Alveolata</taxon>
        <taxon>Dinophyceae</taxon>
        <taxon>Suessiales</taxon>
        <taxon>Symbiodiniaceae</taxon>
        <taxon>Symbiodinium</taxon>
    </lineage>
</organism>
<name>A0A1Q9CUK0_SYMMI</name>
<keyword evidence="2" id="KW-1185">Reference proteome</keyword>
<sequence>MVGVGNEQAATRAELLRKIEVSQSSNDECMTGRSFVFNLKTIEISHDRRFSAMQPFASRNAFRAGPIGLQSSAALAGQLNEVVRLVQVIASGTEHLGEKLCDEAFPAL</sequence>